<keyword evidence="3" id="KW-0548">Nucleotidyltransferase</keyword>
<protein>
    <recommendedName>
        <fullName evidence="1">RNA-directed DNA polymerase</fullName>
        <ecNumber evidence="1">2.7.7.49</ecNumber>
    </recommendedName>
</protein>
<accession>A0A1A7PW59</accession>
<evidence type="ECO:0000256" key="4">
    <source>
        <dbReference type="ARBA" id="ARBA00022723"/>
    </source>
</evidence>
<dbReference type="EMBL" id="JTJR01000002">
    <property type="protein sequence ID" value="OBX05957.1"/>
    <property type="molecule type" value="Genomic_DNA"/>
</dbReference>
<keyword evidence="7" id="KW-0051">Antiviral defense</keyword>
<evidence type="ECO:0000256" key="1">
    <source>
        <dbReference type="ARBA" id="ARBA00012493"/>
    </source>
</evidence>
<evidence type="ECO:0000256" key="7">
    <source>
        <dbReference type="ARBA" id="ARBA00023118"/>
    </source>
</evidence>
<dbReference type="AlphaFoldDB" id="A0A1A7PW59"/>
<dbReference type="InterPro" id="IPR051083">
    <property type="entry name" value="GrpII_Intron_Splice-Mob/Def"/>
</dbReference>
<evidence type="ECO:0000259" key="10">
    <source>
        <dbReference type="PROSITE" id="PS50878"/>
    </source>
</evidence>
<evidence type="ECO:0000256" key="3">
    <source>
        <dbReference type="ARBA" id="ARBA00022695"/>
    </source>
</evidence>
<reference evidence="11 12" key="1">
    <citation type="submission" date="2014-11" db="EMBL/GenBank/DDBJ databases">
        <title>Pan-genome of Gallibacterium spp.</title>
        <authorList>
            <person name="Kudirkiene E."/>
            <person name="Bojesen A.M."/>
        </authorList>
    </citation>
    <scope>NUCLEOTIDE SEQUENCE [LARGE SCALE GENOMIC DNA]</scope>
    <source>
        <strain evidence="11 12">59/S3/89</strain>
    </source>
</reference>
<dbReference type="EC" id="2.7.7.49" evidence="1"/>
<dbReference type="InterPro" id="IPR043128">
    <property type="entry name" value="Rev_trsase/Diguanyl_cyclase"/>
</dbReference>
<gene>
    <name evidence="11" type="ORF">QV06_00735</name>
</gene>
<evidence type="ECO:0000256" key="8">
    <source>
        <dbReference type="ARBA" id="ARBA00034120"/>
    </source>
</evidence>
<dbReference type="Gene3D" id="3.10.10.10">
    <property type="entry name" value="HIV Type 1 Reverse Transcriptase, subunit A, domain 1"/>
    <property type="match status" value="1"/>
</dbReference>
<proteinExistence type="inferred from homology"/>
<dbReference type="PROSITE" id="PS50878">
    <property type="entry name" value="RT_POL"/>
    <property type="match status" value="1"/>
</dbReference>
<dbReference type="GO" id="GO:0003964">
    <property type="term" value="F:RNA-directed DNA polymerase activity"/>
    <property type="evidence" value="ECO:0007669"/>
    <property type="project" value="UniProtKB-KW"/>
</dbReference>
<dbReference type="PANTHER" id="PTHR34047:SF7">
    <property type="entry name" value="RNA-DIRECTED DNA POLYMERASE"/>
    <property type="match status" value="1"/>
</dbReference>
<dbReference type="PATRIC" id="fig|505345.6.peg.150"/>
<dbReference type="Pfam" id="PF00078">
    <property type="entry name" value="RVT_1"/>
    <property type="match status" value="1"/>
</dbReference>
<feature type="domain" description="Reverse transcriptase" evidence="10">
    <location>
        <begin position="56"/>
        <end position="292"/>
    </location>
</feature>
<keyword evidence="6" id="KW-0695">RNA-directed DNA polymerase</keyword>
<keyword evidence="5" id="KW-0460">Magnesium</keyword>
<name>A0A1A7PW59_9PAST</name>
<dbReference type="GO" id="GO:0003723">
    <property type="term" value="F:RNA binding"/>
    <property type="evidence" value="ECO:0007669"/>
    <property type="project" value="InterPro"/>
</dbReference>
<dbReference type="Gene3D" id="3.30.70.270">
    <property type="match status" value="1"/>
</dbReference>
<dbReference type="SUPFAM" id="SSF56672">
    <property type="entry name" value="DNA/RNA polymerases"/>
    <property type="match status" value="1"/>
</dbReference>
<dbReference type="InterPro" id="IPR000123">
    <property type="entry name" value="Reverse_transcriptase_msDNA"/>
</dbReference>
<evidence type="ECO:0000256" key="2">
    <source>
        <dbReference type="ARBA" id="ARBA00022679"/>
    </source>
</evidence>
<dbReference type="CDD" id="cd03487">
    <property type="entry name" value="RT_Bac_retron_II"/>
    <property type="match status" value="1"/>
</dbReference>
<dbReference type="PANTHER" id="PTHR34047">
    <property type="entry name" value="NUCLEAR INTRON MATURASE 1, MITOCHONDRIAL-RELATED"/>
    <property type="match status" value="1"/>
</dbReference>
<dbReference type="InterPro" id="IPR043502">
    <property type="entry name" value="DNA/RNA_pol_sf"/>
</dbReference>
<evidence type="ECO:0000256" key="6">
    <source>
        <dbReference type="ARBA" id="ARBA00022918"/>
    </source>
</evidence>
<evidence type="ECO:0000256" key="9">
    <source>
        <dbReference type="ARBA" id="ARBA00048173"/>
    </source>
</evidence>
<keyword evidence="4" id="KW-0479">Metal-binding</keyword>
<dbReference type="InterPro" id="IPR000477">
    <property type="entry name" value="RT_dom"/>
</dbReference>
<evidence type="ECO:0000256" key="5">
    <source>
        <dbReference type="ARBA" id="ARBA00022842"/>
    </source>
</evidence>
<comment type="similarity">
    <text evidence="8">Belongs to the bacterial reverse transcriptase family.</text>
</comment>
<keyword evidence="2" id="KW-0808">Transferase</keyword>
<dbReference type="Proteomes" id="UP000092626">
    <property type="component" value="Unassembled WGS sequence"/>
</dbReference>
<organism evidence="11 12">
    <name type="scientific">Gallibacterium genomosp. 3</name>
    <dbReference type="NCBI Taxonomy" id="505345"/>
    <lineage>
        <taxon>Bacteria</taxon>
        <taxon>Pseudomonadati</taxon>
        <taxon>Pseudomonadota</taxon>
        <taxon>Gammaproteobacteria</taxon>
        <taxon>Pasteurellales</taxon>
        <taxon>Pasteurellaceae</taxon>
        <taxon>Gallibacterium</taxon>
    </lineage>
</organism>
<dbReference type="PRINTS" id="PR00866">
    <property type="entry name" value="RNADNAPOLMS"/>
</dbReference>
<dbReference type="GO" id="GO:0051607">
    <property type="term" value="P:defense response to virus"/>
    <property type="evidence" value="ECO:0007669"/>
    <property type="project" value="UniProtKB-KW"/>
</dbReference>
<dbReference type="STRING" id="505345.QV06_00735"/>
<sequence>MENWSLHTLNQKLEEDFSDEQLNTWIQYARNLRKQNLPIIFNLKHLSKITNINQHLLYSVICRFKEKDYYKIFRIKKKTGGYRFIHSPSNELKKVQYFINKYILSKLDIHKSCFSYHKDGGVLRCAEQHTNAKILFKYDLKDFFFCINEMSVYHLFKSLGYTKKLSFQMARLCTIILIKDHGKYIKKYKVKDKEIELGVLPQGAPTSPMLSNLLANQLDVKLSQLADTNNLIYTRYADDLTFSSNEKLSKIEIRTINSKILKIIKSEKFIINKNKISISRQGYRKQVLGLIVNNDTPKLSKDRKKKIDTFLYAIEKFGWESTTEHYGFRDSLGFFHHLDGIIVYAEHIDKDLGKKYRNKLDKLLPKLFR</sequence>
<evidence type="ECO:0000313" key="12">
    <source>
        <dbReference type="Proteomes" id="UP000092626"/>
    </source>
</evidence>
<dbReference type="GO" id="GO:0046872">
    <property type="term" value="F:metal ion binding"/>
    <property type="evidence" value="ECO:0007669"/>
    <property type="project" value="UniProtKB-KW"/>
</dbReference>
<comment type="catalytic activity">
    <reaction evidence="9">
        <text>DNA(n) + a 2'-deoxyribonucleoside 5'-triphosphate = DNA(n+1) + diphosphate</text>
        <dbReference type="Rhea" id="RHEA:22508"/>
        <dbReference type="Rhea" id="RHEA-COMP:17339"/>
        <dbReference type="Rhea" id="RHEA-COMP:17340"/>
        <dbReference type="ChEBI" id="CHEBI:33019"/>
        <dbReference type="ChEBI" id="CHEBI:61560"/>
        <dbReference type="ChEBI" id="CHEBI:173112"/>
        <dbReference type="EC" id="2.7.7.49"/>
    </reaction>
</comment>
<evidence type="ECO:0000313" key="11">
    <source>
        <dbReference type="EMBL" id="OBX05957.1"/>
    </source>
</evidence>
<dbReference type="RefSeq" id="WP_065236506.1">
    <property type="nucleotide sequence ID" value="NZ_JTJR01000002.1"/>
</dbReference>
<comment type="caution">
    <text evidence="11">The sequence shown here is derived from an EMBL/GenBank/DDBJ whole genome shotgun (WGS) entry which is preliminary data.</text>
</comment>